<organism evidence="1">
    <name type="scientific">marine sediment metagenome</name>
    <dbReference type="NCBI Taxonomy" id="412755"/>
    <lineage>
        <taxon>unclassified sequences</taxon>
        <taxon>metagenomes</taxon>
        <taxon>ecological metagenomes</taxon>
    </lineage>
</organism>
<sequence length="119" mass="13884">LLIRKLEEEGFVHHDRQIYDRSLDPEKTQVALDMHAEGKGILAPRISHLGPKWHWNIKIPLFHTFAIEYFVYMAVPEWDKANNSTGQQLYVMFHDGAVVTGRGMEIPYPEQSREIQIIQ</sequence>
<name>X1GMS4_9ZZZZ</name>
<proteinExistence type="predicted"/>
<evidence type="ECO:0000313" key="1">
    <source>
        <dbReference type="EMBL" id="GAH42929.1"/>
    </source>
</evidence>
<reference evidence="1" key="1">
    <citation type="journal article" date="2014" name="Front. Microbiol.">
        <title>High frequency of phylogenetically diverse reductive dehalogenase-homologous genes in deep subseafloor sedimentary metagenomes.</title>
        <authorList>
            <person name="Kawai M."/>
            <person name="Futagami T."/>
            <person name="Toyoda A."/>
            <person name="Takaki Y."/>
            <person name="Nishi S."/>
            <person name="Hori S."/>
            <person name="Arai W."/>
            <person name="Tsubouchi T."/>
            <person name="Morono Y."/>
            <person name="Uchiyama I."/>
            <person name="Ito T."/>
            <person name="Fujiyama A."/>
            <person name="Inagaki F."/>
            <person name="Takami H."/>
        </authorList>
    </citation>
    <scope>NUCLEOTIDE SEQUENCE</scope>
    <source>
        <strain evidence="1">Expedition CK06-06</strain>
    </source>
</reference>
<dbReference type="EMBL" id="BARU01007226">
    <property type="protein sequence ID" value="GAH42929.1"/>
    <property type="molecule type" value="Genomic_DNA"/>
</dbReference>
<accession>X1GMS4</accession>
<dbReference type="AlphaFoldDB" id="X1GMS4"/>
<feature type="non-terminal residue" evidence="1">
    <location>
        <position position="1"/>
    </location>
</feature>
<gene>
    <name evidence="1" type="ORF">S03H2_14252</name>
</gene>
<protein>
    <submittedName>
        <fullName evidence="1">Uncharacterized protein</fullName>
    </submittedName>
</protein>
<comment type="caution">
    <text evidence="1">The sequence shown here is derived from an EMBL/GenBank/DDBJ whole genome shotgun (WGS) entry which is preliminary data.</text>
</comment>